<proteinExistence type="inferred from homology"/>
<dbReference type="Gene3D" id="3.40.605.10">
    <property type="entry name" value="Aldehyde Dehydrogenase, Chain A, domain 1"/>
    <property type="match status" value="1"/>
</dbReference>
<reference evidence="9 10" key="1">
    <citation type="submission" date="2017-10" db="EMBL/GenBank/DDBJ databases">
        <title>Novel microbial diversity and functional potential in the marine mammal oral microbiome.</title>
        <authorList>
            <person name="Dudek N.K."/>
            <person name="Sun C.L."/>
            <person name="Burstein D."/>
            <person name="Kantor R.S."/>
            <person name="Aliaga Goltsman D.S."/>
            <person name="Bik E.M."/>
            <person name="Thomas B.C."/>
            <person name="Banfield J.F."/>
            <person name="Relman D.A."/>
        </authorList>
    </citation>
    <scope>NUCLEOTIDE SEQUENCE [LARGE SCALE GENOMIC DNA]</scope>
    <source>
        <strain evidence="9">DOLJORAL78_50_517</strain>
    </source>
</reference>
<evidence type="ECO:0000256" key="2">
    <source>
        <dbReference type="ARBA" id="ARBA00022605"/>
    </source>
</evidence>
<dbReference type="PANTHER" id="PTHR11063:SF8">
    <property type="entry name" value="DELTA-1-PYRROLINE-5-CARBOXYLATE SYNTHASE"/>
    <property type="match status" value="1"/>
</dbReference>
<dbReference type="InterPro" id="IPR016163">
    <property type="entry name" value="Ald_DH_C"/>
</dbReference>
<keyword evidence="7" id="KW-0963">Cytoplasm</keyword>
<dbReference type="InterPro" id="IPR012134">
    <property type="entry name" value="Glu-5-SA_DH"/>
</dbReference>
<dbReference type="PIRSF" id="PIRSF000151">
    <property type="entry name" value="GPR"/>
    <property type="match status" value="1"/>
</dbReference>
<dbReference type="EMBL" id="PDTV01000009">
    <property type="protein sequence ID" value="PIE82992.1"/>
    <property type="molecule type" value="Genomic_DNA"/>
</dbReference>
<dbReference type="GO" id="GO:0050661">
    <property type="term" value="F:NADP binding"/>
    <property type="evidence" value="ECO:0007669"/>
    <property type="project" value="InterPro"/>
</dbReference>
<dbReference type="FunFam" id="3.40.309.10:FF:000006">
    <property type="entry name" value="Gamma-glutamyl phosphate reductase"/>
    <property type="match status" value="1"/>
</dbReference>
<sequence>MNNKSTDNDNDNDTDIERYISDIGQRARAAARIMGRAETATKNTALLAIADMLDADEAQLRHANQLDMDAGRANGLAAALLDRLELTAKGIHSMAQGLREIAAQPDPVGEITGLKYRPSGIQVGQMRVPLGVIGIIYESRPNVTADAAALCLKSGNAAILRGGSEALHSNRAIAAGINKGLAATGLPTDAVQVIDTVDRAAVGALVQMPEYVDVIVPRGGKGLIERIGRESRVPVIKHLDGVCHVYIDDYADPEKAVSVAYNAKTQRYGTCNTMETLLVAESIAEQILPPLGKKYQEAGVELRGCERSCKLLPGIKTAVEQDWYTEYLAPILAIRVVADIDTAIDHITTYGSAHTDTIVTENYRRARRFLREVDSSSVMVNASTRFADGGEYGLGAEIGISTDKLHARGPVGVDGLTTLKFVVLGDGHIRV</sequence>
<protein>
    <recommendedName>
        <fullName evidence="7">Gamma-glutamyl phosphate reductase</fullName>
        <shortName evidence="7">GPR</shortName>
        <ecNumber evidence="7">1.2.1.41</ecNumber>
    </recommendedName>
    <alternativeName>
        <fullName evidence="7">Glutamate-5-semialdehyde dehydrogenase</fullName>
    </alternativeName>
    <alternativeName>
        <fullName evidence="7">Glutamyl-gamma-semialdehyde dehydrogenase</fullName>
        <shortName evidence="7">GSA dehydrogenase</shortName>
    </alternativeName>
</protein>
<dbReference type="Proteomes" id="UP000229278">
    <property type="component" value="Unassembled WGS sequence"/>
</dbReference>
<accession>A0A2G6PER4</accession>
<dbReference type="PROSITE" id="PS01223">
    <property type="entry name" value="PROA"/>
    <property type="match status" value="1"/>
</dbReference>
<dbReference type="InterPro" id="IPR015590">
    <property type="entry name" value="Aldehyde_DH_dom"/>
</dbReference>
<dbReference type="GO" id="GO:0004350">
    <property type="term" value="F:glutamate-5-semialdehyde dehydrogenase activity"/>
    <property type="evidence" value="ECO:0007669"/>
    <property type="project" value="UniProtKB-UniRule"/>
</dbReference>
<comment type="caution">
    <text evidence="9">The sequence shown here is derived from an EMBL/GenBank/DDBJ whole genome shotgun (WGS) entry which is preliminary data.</text>
</comment>
<dbReference type="GO" id="GO:0055129">
    <property type="term" value="P:L-proline biosynthetic process"/>
    <property type="evidence" value="ECO:0007669"/>
    <property type="project" value="UniProtKB-UniRule"/>
</dbReference>
<comment type="catalytic activity">
    <reaction evidence="6 7">
        <text>L-glutamate 5-semialdehyde + phosphate + NADP(+) = L-glutamyl 5-phosphate + NADPH + H(+)</text>
        <dbReference type="Rhea" id="RHEA:19541"/>
        <dbReference type="ChEBI" id="CHEBI:15378"/>
        <dbReference type="ChEBI" id="CHEBI:43474"/>
        <dbReference type="ChEBI" id="CHEBI:57783"/>
        <dbReference type="ChEBI" id="CHEBI:58066"/>
        <dbReference type="ChEBI" id="CHEBI:58274"/>
        <dbReference type="ChEBI" id="CHEBI:58349"/>
        <dbReference type="EC" id="1.2.1.41"/>
    </reaction>
</comment>
<evidence type="ECO:0000259" key="8">
    <source>
        <dbReference type="Pfam" id="PF00171"/>
    </source>
</evidence>
<dbReference type="GO" id="GO:0005737">
    <property type="term" value="C:cytoplasm"/>
    <property type="evidence" value="ECO:0007669"/>
    <property type="project" value="UniProtKB-SubCell"/>
</dbReference>
<evidence type="ECO:0000313" key="10">
    <source>
        <dbReference type="Proteomes" id="UP000229278"/>
    </source>
</evidence>
<evidence type="ECO:0000256" key="3">
    <source>
        <dbReference type="ARBA" id="ARBA00022650"/>
    </source>
</evidence>
<dbReference type="HAMAP" id="MF_00412">
    <property type="entry name" value="ProA"/>
    <property type="match status" value="1"/>
</dbReference>
<keyword evidence="4 7" id="KW-0521">NADP</keyword>
<dbReference type="NCBIfam" id="NF001221">
    <property type="entry name" value="PRK00197.1"/>
    <property type="match status" value="1"/>
</dbReference>
<comment type="similarity">
    <text evidence="7">Belongs to the gamma-glutamyl phosphate reductase family.</text>
</comment>
<evidence type="ECO:0000256" key="4">
    <source>
        <dbReference type="ARBA" id="ARBA00022857"/>
    </source>
</evidence>
<comment type="subcellular location">
    <subcellularLocation>
        <location evidence="7">Cytoplasm</location>
    </subcellularLocation>
</comment>
<dbReference type="InterPro" id="IPR016161">
    <property type="entry name" value="Ald_DH/histidinol_DH"/>
</dbReference>
<feature type="domain" description="Aldehyde dehydrogenase" evidence="8">
    <location>
        <begin position="323"/>
        <end position="388"/>
    </location>
</feature>
<evidence type="ECO:0000313" key="9">
    <source>
        <dbReference type="EMBL" id="PIE82992.1"/>
    </source>
</evidence>
<dbReference type="Gene3D" id="3.40.309.10">
    <property type="entry name" value="Aldehyde Dehydrogenase, Chain A, domain 2"/>
    <property type="match status" value="1"/>
</dbReference>
<evidence type="ECO:0000256" key="1">
    <source>
        <dbReference type="ARBA" id="ARBA00004985"/>
    </source>
</evidence>
<dbReference type="AlphaFoldDB" id="A0A2G6PER4"/>
<dbReference type="Pfam" id="PF00171">
    <property type="entry name" value="Aldedh"/>
    <property type="match status" value="2"/>
</dbReference>
<dbReference type="InterPro" id="IPR000965">
    <property type="entry name" value="GPR_dom"/>
</dbReference>
<evidence type="ECO:0000256" key="5">
    <source>
        <dbReference type="ARBA" id="ARBA00023002"/>
    </source>
</evidence>
<comment type="pathway">
    <text evidence="1 7">Amino-acid biosynthesis; L-proline biosynthesis; L-glutamate 5-semialdehyde from L-glutamate: step 2/2.</text>
</comment>
<comment type="function">
    <text evidence="7">Catalyzes the NADPH-dependent reduction of L-glutamate 5-phosphate into L-glutamate 5-semialdehyde and phosphate. The product spontaneously undergoes cyclization to form 1-pyrroline-5-carboxylate.</text>
</comment>
<gene>
    <name evidence="7" type="primary">proA</name>
    <name evidence="9" type="ORF">CSA09_04180</name>
</gene>
<dbReference type="InterPro" id="IPR016162">
    <property type="entry name" value="Ald_DH_N"/>
</dbReference>
<dbReference type="UniPathway" id="UPA00098">
    <property type="reaction ID" value="UER00360"/>
</dbReference>
<evidence type="ECO:0000256" key="6">
    <source>
        <dbReference type="ARBA" id="ARBA00049024"/>
    </source>
</evidence>
<dbReference type="InterPro" id="IPR020593">
    <property type="entry name" value="G-glutamylP_reductase_CS"/>
</dbReference>
<organism evidence="9 10">
    <name type="scientific">Candidatus Contendibacter odensensis</name>
    <dbReference type="NCBI Taxonomy" id="1400860"/>
    <lineage>
        <taxon>Bacteria</taxon>
        <taxon>Pseudomonadati</taxon>
        <taxon>Pseudomonadota</taxon>
        <taxon>Gammaproteobacteria</taxon>
        <taxon>Candidatus Competibacteraceae</taxon>
        <taxon>Candidatus Contendibacter</taxon>
    </lineage>
</organism>
<keyword evidence="2 7" id="KW-0028">Amino-acid biosynthesis</keyword>
<feature type="domain" description="Aldehyde dehydrogenase" evidence="8">
    <location>
        <begin position="23"/>
        <end position="298"/>
    </location>
</feature>
<keyword evidence="3 7" id="KW-0641">Proline biosynthesis</keyword>
<dbReference type="EC" id="1.2.1.41" evidence="7"/>
<name>A0A2G6PER4_9GAMM</name>
<dbReference type="CDD" id="cd07079">
    <property type="entry name" value="ALDH_F18-19_ProA-GPR"/>
    <property type="match status" value="1"/>
</dbReference>
<keyword evidence="5 7" id="KW-0560">Oxidoreductase</keyword>
<dbReference type="NCBIfam" id="TIGR00407">
    <property type="entry name" value="proA"/>
    <property type="match status" value="1"/>
</dbReference>
<dbReference type="PANTHER" id="PTHR11063">
    <property type="entry name" value="GLUTAMATE SEMIALDEHYDE DEHYDROGENASE"/>
    <property type="match status" value="1"/>
</dbReference>
<evidence type="ECO:0000256" key="7">
    <source>
        <dbReference type="HAMAP-Rule" id="MF_00412"/>
    </source>
</evidence>
<dbReference type="SUPFAM" id="SSF53720">
    <property type="entry name" value="ALDH-like"/>
    <property type="match status" value="1"/>
</dbReference>